<dbReference type="SUPFAM" id="SSF53448">
    <property type="entry name" value="Nucleotide-diphospho-sugar transferases"/>
    <property type="match status" value="1"/>
</dbReference>
<dbReference type="PANTHER" id="PTHR43685:SF2">
    <property type="entry name" value="GLYCOSYLTRANSFERASE 2-LIKE DOMAIN-CONTAINING PROTEIN"/>
    <property type="match status" value="1"/>
</dbReference>
<name>A0A1I3NKS3_9FLAO</name>
<dbReference type="PANTHER" id="PTHR43685">
    <property type="entry name" value="GLYCOSYLTRANSFERASE"/>
    <property type="match status" value="1"/>
</dbReference>
<keyword evidence="4" id="KW-1185">Reference proteome</keyword>
<gene>
    <name evidence="3" type="ORF">SAMN04487893_103114</name>
</gene>
<keyword evidence="3" id="KW-0808">Transferase</keyword>
<dbReference type="InterPro" id="IPR029044">
    <property type="entry name" value="Nucleotide-diphossugar_trans"/>
</dbReference>
<evidence type="ECO:0000256" key="1">
    <source>
        <dbReference type="SAM" id="Phobius"/>
    </source>
</evidence>
<dbReference type="InterPro" id="IPR050834">
    <property type="entry name" value="Glycosyltransf_2"/>
</dbReference>
<keyword evidence="1" id="KW-1133">Transmembrane helix</keyword>
<dbReference type="EMBL" id="FORU01000003">
    <property type="protein sequence ID" value="SFJ09772.1"/>
    <property type="molecule type" value="Genomic_DNA"/>
</dbReference>
<accession>A0A1I3NKS3</accession>
<feature type="domain" description="Glycosyltransferase 2-like" evidence="2">
    <location>
        <begin position="46"/>
        <end position="184"/>
    </location>
</feature>
<dbReference type="RefSeq" id="WP_090678202.1">
    <property type="nucleotide sequence ID" value="NZ_FORU01000003.1"/>
</dbReference>
<evidence type="ECO:0000313" key="4">
    <source>
        <dbReference type="Proteomes" id="UP000243887"/>
    </source>
</evidence>
<dbReference type="Pfam" id="PF00535">
    <property type="entry name" value="Glycos_transf_2"/>
    <property type="match status" value="1"/>
</dbReference>
<feature type="transmembrane region" description="Helical" evidence="1">
    <location>
        <begin position="340"/>
        <end position="360"/>
    </location>
</feature>
<reference evidence="4" key="1">
    <citation type="submission" date="2016-10" db="EMBL/GenBank/DDBJ databases">
        <authorList>
            <person name="Varghese N."/>
            <person name="Submissions S."/>
        </authorList>
    </citation>
    <scope>NUCLEOTIDE SEQUENCE [LARGE SCALE GENOMIC DNA]</scope>
    <source>
        <strain evidence="4">DSM 26542</strain>
    </source>
</reference>
<sequence length="369" mass="42902">MIAIIPILFYLFVSIVLLQILYHVFVFGSLSFNKKEDPKAKRLPVSLIVYIENNEEELKHFLAAIRNQSYPTFEIILVNNASYDESLELIKQFAQTQENVKIVNVENNESFWGNKRYALTLGIKVAKYDYLLFCEPTAVPDSAMWITNMTSHFTLSKTIVLGHQRIEVVKKSIWNKLTRFHNASWAAYNFSWGSIGKPLFGNNKNLAYKKDEFYKINGFINQMNQNRGEDFYFTNTIATSKNTTTSTSKTSFTASYIKPSFENWTMGLKSQTILFSKLGFTSKIKVYIYSFTKIPYFILTALLLSLLYNWEIVLGLFILRSTIVALYSHKFLKHFQEKDLSLWFPVLEFIHTFTTGFIFIKNLLSQKKN</sequence>
<evidence type="ECO:0000259" key="2">
    <source>
        <dbReference type="Pfam" id="PF00535"/>
    </source>
</evidence>
<dbReference type="OrthoDB" id="9800276at2"/>
<feature type="transmembrane region" description="Helical" evidence="1">
    <location>
        <begin position="6"/>
        <end position="32"/>
    </location>
</feature>
<keyword evidence="1" id="KW-0472">Membrane</keyword>
<organism evidence="3 4">
    <name type="scientific">Myroides guanonis</name>
    <dbReference type="NCBI Taxonomy" id="1150112"/>
    <lineage>
        <taxon>Bacteria</taxon>
        <taxon>Pseudomonadati</taxon>
        <taxon>Bacteroidota</taxon>
        <taxon>Flavobacteriia</taxon>
        <taxon>Flavobacteriales</taxon>
        <taxon>Flavobacteriaceae</taxon>
        <taxon>Myroides</taxon>
    </lineage>
</organism>
<dbReference type="InterPro" id="IPR001173">
    <property type="entry name" value="Glyco_trans_2-like"/>
</dbReference>
<dbReference type="AlphaFoldDB" id="A0A1I3NKS3"/>
<dbReference type="STRING" id="1150112.SAMN04487893_103114"/>
<evidence type="ECO:0000313" key="3">
    <source>
        <dbReference type="EMBL" id="SFJ09772.1"/>
    </source>
</evidence>
<protein>
    <submittedName>
        <fullName evidence="3">Glycosyl transferase family 2</fullName>
    </submittedName>
</protein>
<dbReference type="Gene3D" id="3.90.550.10">
    <property type="entry name" value="Spore Coat Polysaccharide Biosynthesis Protein SpsA, Chain A"/>
    <property type="match status" value="1"/>
</dbReference>
<proteinExistence type="predicted"/>
<keyword evidence="1" id="KW-0812">Transmembrane</keyword>
<dbReference type="Proteomes" id="UP000243887">
    <property type="component" value="Unassembled WGS sequence"/>
</dbReference>
<dbReference type="GO" id="GO:0016740">
    <property type="term" value="F:transferase activity"/>
    <property type="evidence" value="ECO:0007669"/>
    <property type="project" value="UniProtKB-KW"/>
</dbReference>